<reference evidence="1" key="1">
    <citation type="journal article" date="2015" name="Nature">
        <title>Complex archaea that bridge the gap between prokaryotes and eukaryotes.</title>
        <authorList>
            <person name="Spang A."/>
            <person name="Saw J.H."/>
            <person name="Jorgensen S.L."/>
            <person name="Zaremba-Niedzwiedzka K."/>
            <person name="Martijn J."/>
            <person name="Lind A.E."/>
            <person name="van Eijk R."/>
            <person name="Schleper C."/>
            <person name="Guy L."/>
            <person name="Ettema T.J."/>
        </authorList>
    </citation>
    <scope>NUCLEOTIDE SEQUENCE</scope>
</reference>
<organism evidence="1">
    <name type="scientific">marine sediment metagenome</name>
    <dbReference type="NCBI Taxonomy" id="412755"/>
    <lineage>
        <taxon>unclassified sequences</taxon>
        <taxon>metagenomes</taxon>
        <taxon>ecological metagenomes</taxon>
    </lineage>
</organism>
<protein>
    <submittedName>
        <fullName evidence="1">Uncharacterized protein</fullName>
    </submittedName>
</protein>
<comment type="caution">
    <text evidence="1">The sequence shown here is derived from an EMBL/GenBank/DDBJ whole genome shotgun (WGS) entry which is preliminary data.</text>
</comment>
<sequence>ESGNRLWTVDITNNKFIHIQLGPNNHPTVTPVTNTGESGMLTPQHYFPVTDFGYPNVKKQLRSMELFAYGVDAENTIQFMQSRDGGNPLALGSAKTSAGLMQVTSSSNLQFYTISGGVRWTLVDGTNDPRFSSFIVRASLLPDKAVRAGFTIDTRLKYADGAQPEWDGPKALSNLRALEGAAPTKFRDTGGTQDDALVNSVTIRETFVDAARTDYLLDLVVTSWEI</sequence>
<dbReference type="AlphaFoldDB" id="A0A0F9GW12"/>
<name>A0A0F9GW12_9ZZZZ</name>
<dbReference type="EMBL" id="LAZR01018828">
    <property type="protein sequence ID" value="KKL94826.1"/>
    <property type="molecule type" value="Genomic_DNA"/>
</dbReference>
<evidence type="ECO:0000313" key="1">
    <source>
        <dbReference type="EMBL" id="KKL94826.1"/>
    </source>
</evidence>
<proteinExistence type="predicted"/>
<gene>
    <name evidence="1" type="ORF">LCGC14_1860800</name>
</gene>
<feature type="non-terminal residue" evidence="1">
    <location>
        <position position="1"/>
    </location>
</feature>
<accession>A0A0F9GW12</accession>